<organism evidence="2 4">
    <name type="scientific">Brassica cretica</name>
    <name type="common">Mustard</name>
    <dbReference type="NCBI Taxonomy" id="69181"/>
    <lineage>
        <taxon>Eukaryota</taxon>
        <taxon>Viridiplantae</taxon>
        <taxon>Streptophyta</taxon>
        <taxon>Embryophyta</taxon>
        <taxon>Tracheophyta</taxon>
        <taxon>Spermatophyta</taxon>
        <taxon>Magnoliopsida</taxon>
        <taxon>eudicotyledons</taxon>
        <taxon>Gunneridae</taxon>
        <taxon>Pentapetalae</taxon>
        <taxon>rosids</taxon>
        <taxon>malvids</taxon>
        <taxon>Brassicales</taxon>
        <taxon>Brassicaceae</taxon>
        <taxon>Brassiceae</taxon>
        <taxon>Brassica</taxon>
    </lineage>
</organism>
<comment type="caution">
    <text evidence="2">The sequence shown here is derived from an EMBL/GenBank/DDBJ whole genome shotgun (WGS) entry which is preliminary data.</text>
</comment>
<protein>
    <submittedName>
        <fullName evidence="2">Uncharacterized protein</fullName>
    </submittedName>
</protein>
<proteinExistence type="predicted"/>
<evidence type="ECO:0000313" key="3">
    <source>
        <dbReference type="EMBL" id="KAF2601515.1"/>
    </source>
</evidence>
<evidence type="ECO:0000256" key="1">
    <source>
        <dbReference type="SAM" id="MobiDB-lite"/>
    </source>
</evidence>
<name>A0A8S9I7R2_BRACR</name>
<dbReference type="AlphaFoldDB" id="A0A8S9I7R2"/>
<dbReference type="Proteomes" id="UP000712281">
    <property type="component" value="Unassembled WGS sequence"/>
</dbReference>
<dbReference type="EMBL" id="QGKW02001911">
    <property type="protein sequence ID" value="KAF2565779.1"/>
    <property type="molecule type" value="Genomic_DNA"/>
</dbReference>
<accession>A0A8S9I7R2</accession>
<reference evidence="2" key="1">
    <citation type="submission" date="2019-12" db="EMBL/GenBank/DDBJ databases">
        <title>Genome sequencing and annotation of Brassica cretica.</title>
        <authorList>
            <person name="Studholme D.J."/>
            <person name="Sarris P.F."/>
        </authorList>
    </citation>
    <scope>NUCLEOTIDE SEQUENCE</scope>
    <source>
        <strain evidence="2">PFS-001/15</strain>
        <strain evidence="3">PFS-102/07</strain>
        <tissue evidence="2">Leaf</tissue>
    </source>
</reference>
<evidence type="ECO:0000313" key="4">
    <source>
        <dbReference type="Proteomes" id="UP000712281"/>
    </source>
</evidence>
<gene>
    <name evidence="2" type="ORF">F2Q68_00025128</name>
    <name evidence="3" type="ORF">F2Q70_00025713</name>
</gene>
<feature type="compositionally biased region" description="Basic and acidic residues" evidence="1">
    <location>
        <begin position="76"/>
        <end position="90"/>
    </location>
</feature>
<feature type="region of interest" description="Disordered" evidence="1">
    <location>
        <begin position="69"/>
        <end position="101"/>
    </location>
</feature>
<dbReference type="EMBL" id="QGKY02000094">
    <property type="protein sequence ID" value="KAF2601515.1"/>
    <property type="molecule type" value="Genomic_DNA"/>
</dbReference>
<evidence type="ECO:0000313" key="2">
    <source>
        <dbReference type="EMBL" id="KAF2565779.1"/>
    </source>
</evidence>
<sequence>MKPPSRSRPTSRDDVPIKNDETDISFEMIISHTLNAIKPTRISRRSSIFHLTICISLYRRDAAPQIRIKQLQPEFKGTRRSSDRELKHDSPSTSALVKLTD</sequence>